<evidence type="ECO:0000313" key="2">
    <source>
        <dbReference type="Proteomes" id="UP001652622"/>
    </source>
</evidence>
<gene>
    <name evidence="3" type="primary">CUNH4orf33</name>
</gene>
<sequence>MGPPALFFYLYLFSQLARQSGLLRASTVLLPRRNAEVKISLNCTTHAVKRAITEPIVKSGGSHHWSCMYMEFKIEHTWNSLPVAHDPVIINLSPENAGILMELNAPFFNDPPAPPGEPGKPFNGLWDYEVVEAFFLNYQTQQYLEVELCPHGQHLVLFLWGRRNICRKELPLKFEVSRTTTKWRGRAHLPWNYFPPNTDRFNAFAIHGSDVNKTYEALYPIPQNEVHNNQKPDFHRLEYFKKFSFKQLMGEDWKQIESDLWESCVR</sequence>
<reference evidence="3" key="1">
    <citation type="submission" date="2025-08" db="UniProtKB">
        <authorList>
            <consortium name="RefSeq"/>
        </authorList>
    </citation>
    <scope>IDENTIFICATION</scope>
    <source>
        <tissue evidence="3">Blood</tissue>
    </source>
</reference>
<evidence type="ECO:0000313" key="3">
    <source>
        <dbReference type="RefSeq" id="XP_034257352.1"/>
    </source>
</evidence>
<accession>A0A6P9AG36</accession>
<dbReference type="Gene3D" id="2.60.40.1190">
    <property type="match status" value="1"/>
</dbReference>
<dbReference type="PANTHER" id="PTHR31475">
    <property type="entry name" value="UPF0462 PROTEIN"/>
    <property type="match status" value="1"/>
</dbReference>
<dbReference type="RefSeq" id="XP_034257352.1">
    <property type="nucleotide sequence ID" value="XM_034401461.2"/>
</dbReference>
<evidence type="ECO:0000256" key="1">
    <source>
        <dbReference type="ARBA" id="ARBA00038085"/>
    </source>
</evidence>
<keyword evidence="2" id="KW-1185">Reference proteome</keyword>
<dbReference type="GeneID" id="117654658"/>
<dbReference type="PANTHER" id="PTHR31475:SF3">
    <property type="entry name" value="UPF0462 PROTEIN C4ORF33"/>
    <property type="match status" value="1"/>
</dbReference>
<proteinExistence type="inferred from homology"/>
<protein>
    <submittedName>
        <fullName evidence="3">UPF0462 protein C4orf33 homolog isoform X1</fullName>
    </submittedName>
</protein>
<dbReference type="Proteomes" id="UP001652622">
    <property type="component" value="Unplaced"/>
</dbReference>
<dbReference type="KEGG" id="pgut:117654658"/>
<name>A0A6P9AG36_PANGU</name>
<dbReference type="OMA" id="TIFGEEW"/>
<dbReference type="CTD" id="137416089"/>
<dbReference type="AlphaFoldDB" id="A0A6P9AG36"/>
<dbReference type="InParanoid" id="A0A6P9AG36"/>
<comment type="similarity">
    <text evidence="1">Belongs to the UPF0462 family.</text>
</comment>
<organism evidence="2 3">
    <name type="scientific">Pantherophis guttatus</name>
    <name type="common">Corn snake</name>
    <name type="synonym">Elaphe guttata</name>
    <dbReference type="NCBI Taxonomy" id="94885"/>
    <lineage>
        <taxon>Eukaryota</taxon>
        <taxon>Metazoa</taxon>
        <taxon>Chordata</taxon>
        <taxon>Craniata</taxon>
        <taxon>Vertebrata</taxon>
        <taxon>Euteleostomi</taxon>
        <taxon>Lepidosauria</taxon>
        <taxon>Squamata</taxon>
        <taxon>Bifurcata</taxon>
        <taxon>Unidentata</taxon>
        <taxon>Episquamata</taxon>
        <taxon>Toxicofera</taxon>
        <taxon>Serpentes</taxon>
        <taxon>Colubroidea</taxon>
        <taxon>Colubridae</taxon>
        <taxon>Colubrinae</taxon>
        <taxon>Pantherophis</taxon>
    </lineage>
</organism>